<dbReference type="EMBL" id="WESC01000016">
    <property type="protein sequence ID" value="KAB7738834.1"/>
    <property type="molecule type" value="Genomic_DNA"/>
</dbReference>
<dbReference type="InterPro" id="IPR010323">
    <property type="entry name" value="DUF924"/>
</dbReference>
<dbReference type="Pfam" id="PF06041">
    <property type="entry name" value="DUF924"/>
    <property type="match status" value="1"/>
</dbReference>
<reference evidence="1 2" key="1">
    <citation type="submission" date="2019-09" db="EMBL/GenBank/DDBJ databases">
        <title>Parvibaculum sedimenti sp. nov., isolated from sediment.</title>
        <authorList>
            <person name="Wang Y."/>
        </authorList>
    </citation>
    <scope>NUCLEOTIDE SEQUENCE [LARGE SCALE GENOMIC DNA]</scope>
    <source>
        <strain evidence="1 2">HXT-9</strain>
    </source>
</reference>
<evidence type="ECO:0000313" key="1">
    <source>
        <dbReference type="EMBL" id="KAB7738834.1"/>
    </source>
</evidence>
<name>A0A6N6VG16_9HYPH</name>
<accession>A0A6N6VG16</accession>
<sequence length="182" mass="20692">MSIALPRDILDFWFAAGPSKWFAKDASFDAEIRKRFGETHVAASEGRLDGWMKDAQGALALLIVLDQFSRNLYRDDYRAWVNDGKALALAREAISRRLDVEVPVTARQWFYLPFMHAEDGATQEESLRYHSTRLEDAEVLRFAEIHADIIKRFGRFPHRNAVLGRASTPEEKSFLSDGGFAG</sequence>
<dbReference type="SUPFAM" id="SSF48452">
    <property type="entry name" value="TPR-like"/>
    <property type="match status" value="1"/>
</dbReference>
<protein>
    <submittedName>
        <fullName evidence="1">DUF924 family protein</fullName>
    </submittedName>
</protein>
<dbReference type="AlphaFoldDB" id="A0A6N6VG16"/>
<comment type="caution">
    <text evidence="1">The sequence shown here is derived from an EMBL/GenBank/DDBJ whole genome shotgun (WGS) entry which is preliminary data.</text>
</comment>
<dbReference type="InterPro" id="IPR011990">
    <property type="entry name" value="TPR-like_helical_dom_sf"/>
</dbReference>
<proteinExistence type="predicted"/>
<dbReference type="Gene3D" id="1.20.58.320">
    <property type="entry name" value="TPR-like"/>
    <property type="match status" value="1"/>
</dbReference>
<dbReference type="Gene3D" id="1.25.40.10">
    <property type="entry name" value="Tetratricopeptide repeat domain"/>
    <property type="match status" value="1"/>
</dbReference>
<dbReference type="Proteomes" id="UP000468901">
    <property type="component" value="Unassembled WGS sequence"/>
</dbReference>
<dbReference type="RefSeq" id="WP_152217285.1">
    <property type="nucleotide sequence ID" value="NZ_WESC01000016.1"/>
</dbReference>
<organism evidence="1 2">
    <name type="scientific">Parvibaculum sedimenti</name>
    <dbReference type="NCBI Taxonomy" id="2608632"/>
    <lineage>
        <taxon>Bacteria</taxon>
        <taxon>Pseudomonadati</taxon>
        <taxon>Pseudomonadota</taxon>
        <taxon>Alphaproteobacteria</taxon>
        <taxon>Hyphomicrobiales</taxon>
        <taxon>Parvibaculaceae</taxon>
        <taxon>Parvibaculum</taxon>
    </lineage>
</organism>
<keyword evidence="2" id="KW-1185">Reference proteome</keyword>
<evidence type="ECO:0000313" key="2">
    <source>
        <dbReference type="Proteomes" id="UP000468901"/>
    </source>
</evidence>
<gene>
    <name evidence="1" type="ORF">F2P47_15465</name>
</gene>